<dbReference type="PANTHER" id="PTHR30461:SF23">
    <property type="entry name" value="DNA RECOMBINASE-RELATED"/>
    <property type="match status" value="1"/>
</dbReference>
<organism evidence="3 4">
    <name type="scientific">Brevundimonas diminuta 3F5N</name>
    <dbReference type="NCBI Taxonomy" id="1255603"/>
    <lineage>
        <taxon>Bacteria</taxon>
        <taxon>Pseudomonadati</taxon>
        <taxon>Pseudomonadota</taxon>
        <taxon>Alphaproteobacteria</taxon>
        <taxon>Caulobacterales</taxon>
        <taxon>Caulobacteraceae</taxon>
        <taxon>Brevundimonas</taxon>
    </lineage>
</organism>
<dbReference type="AlphaFoldDB" id="A0A1R4FHG7"/>
<dbReference type="Proteomes" id="UP000195766">
    <property type="component" value="Unassembled WGS sequence"/>
</dbReference>
<dbReference type="RefSeq" id="WP_087139592.1">
    <property type="nucleotide sequence ID" value="NZ_FUIE01000026.1"/>
</dbReference>
<dbReference type="Gene3D" id="3.40.50.1390">
    <property type="entry name" value="Resolvase, N-terminal catalytic domain"/>
    <property type="match status" value="1"/>
</dbReference>
<dbReference type="InterPro" id="IPR006119">
    <property type="entry name" value="Resolv_N"/>
</dbReference>
<evidence type="ECO:0000259" key="2">
    <source>
        <dbReference type="SMART" id="SM00857"/>
    </source>
</evidence>
<feature type="compositionally biased region" description="Low complexity" evidence="1">
    <location>
        <begin position="140"/>
        <end position="151"/>
    </location>
</feature>
<protein>
    <submittedName>
        <fullName evidence="3">Recombinase</fullName>
    </submittedName>
</protein>
<proteinExistence type="predicted"/>
<feature type="region of interest" description="Disordered" evidence="1">
    <location>
        <begin position="115"/>
        <end position="151"/>
    </location>
</feature>
<dbReference type="CDD" id="cd00338">
    <property type="entry name" value="Ser_Recombinase"/>
    <property type="match status" value="1"/>
</dbReference>
<reference evidence="3 4" key="1">
    <citation type="submission" date="2017-02" db="EMBL/GenBank/DDBJ databases">
        <authorList>
            <person name="Peterson S.W."/>
        </authorList>
    </citation>
    <scope>NUCLEOTIDE SEQUENCE [LARGE SCALE GENOMIC DNA]</scope>
    <source>
        <strain evidence="3 4">3F5N</strain>
    </source>
</reference>
<dbReference type="OrthoDB" id="7735915at2"/>
<evidence type="ECO:0000313" key="3">
    <source>
        <dbReference type="EMBL" id="SJM55261.1"/>
    </source>
</evidence>
<evidence type="ECO:0000313" key="4">
    <source>
        <dbReference type="Proteomes" id="UP000195766"/>
    </source>
</evidence>
<dbReference type="EMBL" id="FUIE01000026">
    <property type="protein sequence ID" value="SJM55261.1"/>
    <property type="molecule type" value="Genomic_DNA"/>
</dbReference>
<dbReference type="Pfam" id="PF00239">
    <property type="entry name" value="Resolvase"/>
    <property type="match status" value="1"/>
</dbReference>
<dbReference type="InterPro" id="IPR050639">
    <property type="entry name" value="SSR_resolvase"/>
</dbReference>
<sequence>MRAALYTRSASVPQQSAEILDPFMACRTFAEREGIDVVAAFEDAGASGVSSVDRSGFLDLMQAAKTGAFDVVICEGLDRLSRSQADILDIFEALRVLDVSVVTLADNRVDGMQVCENGASDTPRLKAMQRKAMTEHQGEETSPSAPEPEAA</sequence>
<gene>
    <name evidence="3" type="ORF">FM111_04720</name>
</gene>
<accession>A0A1R4FHG7</accession>
<dbReference type="SUPFAM" id="SSF53041">
    <property type="entry name" value="Resolvase-like"/>
    <property type="match status" value="1"/>
</dbReference>
<dbReference type="SMART" id="SM00857">
    <property type="entry name" value="Resolvase"/>
    <property type="match status" value="1"/>
</dbReference>
<feature type="domain" description="Resolvase/invertase-type recombinase catalytic" evidence="2">
    <location>
        <begin position="3"/>
        <end position="140"/>
    </location>
</feature>
<dbReference type="PANTHER" id="PTHR30461">
    <property type="entry name" value="DNA-INVERTASE FROM LAMBDOID PROPHAGE"/>
    <property type="match status" value="1"/>
</dbReference>
<dbReference type="GO" id="GO:0003677">
    <property type="term" value="F:DNA binding"/>
    <property type="evidence" value="ECO:0007669"/>
    <property type="project" value="InterPro"/>
</dbReference>
<dbReference type="GO" id="GO:0000150">
    <property type="term" value="F:DNA strand exchange activity"/>
    <property type="evidence" value="ECO:0007669"/>
    <property type="project" value="InterPro"/>
</dbReference>
<dbReference type="InterPro" id="IPR036162">
    <property type="entry name" value="Resolvase-like_N_sf"/>
</dbReference>
<evidence type="ECO:0000256" key="1">
    <source>
        <dbReference type="SAM" id="MobiDB-lite"/>
    </source>
</evidence>
<name>A0A1R4FHG7_BREDI</name>